<proteinExistence type="inferred from homology"/>
<feature type="non-terminal residue" evidence="3">
    <location>
        <position position="1"/>
    </location>
</feature>
<reference evidence="3 4" key="1">
    <citation type="journal article" date="2013" name="PLoS Pathog.">
        <title>Genomic analysis of the Kiwifruit pathogen Pseudomonas syringae pv. actinidiae provides insight into the origins of an emergent plant disease.</title>
        <authorList>
            <person name="McCann H.C."/>
            <person name="Rikkerink E.H."/>
            <person name="Bertels F."/>
            <person name="Fiers M."/>
            <person name="Lu A."/>
            <person name="Rees-George J."/>
            <person name="Andersen M.T."/>
            <person name="Gleave A.P."/>
            <person name="Haubold B."/>
            <person name="Wohlers M.W."/>
            <person name="Guttman D.S."/>
            <person name="Wang P.W."/>
            <person name="Straub C."/>
            <person name="Vanneste J.L."/>
            <person name="Rainey P.B."/>
            <person name="Templeton M.D."/>
        </authorList>
    </citation>
    <scope>NUCLEOTIDE SEQUENCE [LARGE SCALE GENOMIC DNA]</scope>
    <source>
        <strain evidence="3 4">ICMP 19096</strain>
    </source>
</reference>
<accession>A0A656JSN7</accession>
<evidence type="ECO:0000256" key="1">
    <source>
        <dbReference type="ARBA" id="ARBA00009437"/>
    </source>
</evidence>
<dbReference type="Gene3D" id="3.40.190.290">
    <property type="match status" value="1"/>
</dbReference>
<name>A0A656JSN7_PSESF</name>
<comment type="caution">
    <text evidence="3">The sequence shown here is derived from an EMBL/GenBank/DDBJ whole genome shotgun (WGS) entry which is preliminary data.</text>
</comment>
<dbReference type="GO" id="GO:0006351">
    <property type="term" value="P:DNA-templated transcription"/>
    <property type="evidence" value="ECO:0007669"/>
    <property type="project" value="TreeGrafter"/>
</dbReference>
<feature type="domain" description="LysR substrate-binding" evidence="2">
    <location>
        <begin position="3"/>
        <end position="107"/>
    </location>
</feature>
<dbReference type="EMBL" id="AOKF01002398">
    <property type="protein sequence ID" value="EPN49625.1"/>
    <property type="molecule type" value="Genomic_DNA"/>
</dbReference>
<dbReference type="PANTHER" id="PTHR30537">
    <property type="entry name" value="HTH-TYPE TRANSCRIPTIONAL REGULATOR"/>
    <property type="match status" value="1"/>
</dbReference>
<evidence type="ECO:0000259" key="2">
    <source>
        <dbReference type="Pfam" id="PF03466"/>
    </source>
</evidence>
<dbReference type="SUPFAM" id="SSF53850">
    <property type="entry name" value="Periplasmic binding protein-like II"/>
    <property type="match status" value="1"/>
</dbReference>
<dbReference type="InterPro" id="IPR005119">
    <property type="entry name" value="LysR_subst-bd"/>
</dbReference>
<evidence type="ECO:0000313" key="4">
    <source>
        <dbReference type="Proteomes" id="UP000018849"/>
    </source>
</evidence>
<dbReference type="PANTHER" id="PTHR30537:SF5">
    <property type="entry name" value="HTH-TYPE TRANSCRIPTIONAL ACTIVATOR TTDR-RELATED"/>
    <property type="match status" value="1"/>
</dbReference>
<dbReference type="Proteomes" id="UP000018849">
    <property type="component" value="Unassembled WGS sequence"/>
</dbReference>
<sequence>HSHECLPYGHSRHVQWRFQGAGKPVSLNVSGRMRANNGELLKDAALAGLGITYLPTFIVGDALRAGSLVRVLDELRPEPLTLSAVYPQHRQASRPVQAFIEFLRERLDSTIEPGDQQG</sequence>
<dbReference type="GO" id="GO:0003700">
    <property type="term" value="F:DNA-binding transcription factor activity"/>
    <property type="evidence" value="ECO:0007669"/>
    <property type="project" value="TreeGrafter"/>
</dbReference>
<dbReference type="GO" id="GO:0043565">
    <property type="term" value="F:sequence-specific DNA binding"/>
    <property type="evidence" value="ECO:0007669"/>
    <property type="project" value="TreeGrafter"/>
</dbReference>
<organism evidence="3 4">
    <name type="scientific">Pseudomonas syringae pv. actinidiae ICMP 19096</name>
    <dbReference type="NCBI Taxonomy" id="1194405"/>
    <lineage>
        <taxon>Bacteria</taxon>
        <taxon>Pseudomonadati</taxon>
        <taxon>Pseudomonadota</taxon>
        <taxon>Gammaproteobacteria</taxon>
        <taxon>Pseudomonadales</taxon>
        <taxon>Pseudomonadaceae</taxon>
        <taxon>Pseudomonas</taxon>
        <taxon>Pseudomonas syringae</taxon>
    </lineage>
</organism>
<dbReference type="CDD" id="cd08422">
    <property type="entry name" value="PBP2_CrgA_like"/>
    <property type="match status" value="1"/>
</dbReference>
<gene>
    <name evidence="3" type="ORF">A245_27939</name>
</gene>
<dbReference type="InterPro" id="IPR058163">
    <property type="entry name" value="LysR-type_TF_proteobact-type"/>
</dbReference>
<comment type="similarity">
    <text evidence="1">Belongs to the LysR transcriptional regulatory family.</text>
</comment>
<dbReference type="AlphaFoldDB" id="A0A656JSN7"/>
<dbReference type="Pfam" id="PF03466">
    <property type="entry name" value="LysR_substrate"/>
    <property type="match status" value="1"/>
</dbReference>
<protein>
    <submittedName>
        <fullName evidence="3">LysR family transcriptional regulator</fullName>
    </submittedName>
</protein>
<evidence type="ECO:0000313" key="3">
    <source>
        <dbReference type="EMBL" id="EPN49625.1"/>
    </source>
</evidence>